<dbReference type="AlphaFoldDB" id="A0A9E4K4F0"/>
<feature type="region of interest" description="Disordered" evidence="1">
    <location>
        <begin position="78"/>
        <end position="110"/>
    </location>
</feature>
<feature type="compositionally biased region" description="Basic and acidic residues" evidence="1">
    <location>
        <begin position="89"/>
        <end position="99"/>
    </location>
</feature>
<dbReference type="EMBL" id="JAEPDI010000004">
    <property type="protein sequence ID" value="MCG7938893.1"/>
    <property type="molecule type" value="Genomic_DNA"/>
</dbReference>
<name>A0A9E4K4F0_9GAMM</name>
<sequence>MKRRKMKQAEYAFIAIEVDDYSVRCEAGINYHLHGSLYPFDHEDEPIHSFETVLHISGVCTDPKDRAGHRYDITLYGMPDEQRNTPSIKDLHERDEHGSPKYRKRRGREEPVYAPAPPLAYIDKIRGEDRWITSVFVAPQMVTDSLMILSGPKPAYISIHEIKEKRKRRVNSLTVQTTNPEDE</sequence>
<comment type="caution">
    <text evidence="2">The sequence shown here is derived from an EMBL/GenBank/DDBJ whole genome shotgun (WGS) entry which is preliminary data.</text>
</comment>
<reference evidence="2" key="1">
    <citation type="journal article" date="2021" name="Proc. Natl. Acad. Sci. U.S.A.">
        <title>Global biogeography of chemosynthetic symbionts reveals both localized and globally distributed symbiont groups. .</title>
        <authorList>
            <person name="Osvatic J.T."/>
            <person name="Wilkins L.G.E."/>
            <person name="Leibrecht L."/>
            <person name="Leray M."/>
            <person name="Zauner S."/>
            <person name="Polzin J."/>
            <person name="Camacho Y."/>
            <person name="Gros O."/>
            <person name="van Gils J.A."/>
            <person name="Eisen J.A."/>
            <person name="Petersen J.M."/>
            <person name="Yuen B."/>
        </authorList>
    </citation>
    <scope>NUCLEOTIDE SEQUENCE</scope>
    <source>
        <strain evidence="2">MAGL173</strain>
    </source>
</reference>
<protein>
    <submittedName>
        <fullName evidence="2">Uncharacterized protein</fullName>
    </submittedName>
</protein>
<dbReference type="Proteomes" id="UP000886687">
    <property type="component" value="Unassembled WGS sequence"/>
</dbReference>
<organism evidence="2 3">
    <name type="scientific">Candidatus Thiodiazotropha lotti</name>
    <dbReference type="NCBI Taxonomy" id="2792787"/>
    <lineage>
        <taxon>Bacteria</taxon>
        <taxon>Pseudomonadati</taxon>
        <taxon>Pseudomonadota</taxon>
        <taxon>Gammaproteobacteria</taxon>
        <taxon>Chromatiales</taxon>
        <taxon>Sedimenticolaceae</taxon>
        <taxon>Candidatus Thiodiazotropha</taxon>
    </lineage>
</organism>
<evidence type="ECO:0000256" key="1">
    <source>
        <dbReference type="SAM" id="MobiDB-lite"/>
    </source>
</evidence>
<proteinExistence type="predicted"/>
<accession>A0A9E4K4F0</accession>
<evidence type="ECO:0000313" key="3">
    <source>
        <dbReference type="Proteomes" id="UP000886687"/>
    </source>
</evidence>
<gene>
    <name evidence="2" type="ORF">JAZ04_08560</name>
</gene>
<evidence type="ECO:0000313" key="2">
    <source>
        <dbReference type="EMBL" id="MCG7938893.1"/>
    </source>
</evidence>